<dbReference type="VEuPathDB" id="FungiDB:HpaG804498"/>
<reference evidence="2" key="1">
    <citation type="journal article" date="2010" name="Science">
        <title>Signatures of adaptation to obligate biotrophy in the Hyaloperonospora arabidopsidis genome.</title>
        <authorList>
            <person name="Baxter L."/>
            <person name="Tripathy S."/>
            <person name="Ishaque N."/>
            <person name="Boot N."/>
            <person name="Cabral A."/>
            <person name="Kemen E."/>
            <person name="Thines M."/>
            <person name="Ah-Fong A."/>
            <person name="Anderson R."/>
            <person name="Badejoko W."/>
            <person name="Bittner-Eddy P."/>
            <person name="Boore J.L."/>
            <person name="Chibucos M.C."/>
            <person name="Coates M."/>
            <person name="Dehal P."/>
            <person name="Delehaunty K."/>
            <person name="Dong S."/>
            <person name="Downton P."/>
            <person name="Dumas B."/>
            <person name="Fabro G."/>
            <person name="Fronick C."/>
            <person name="Fuerstenberg S.I."/>
            <person name="Fulton L."/>
            <person name="Gaulin E."/>
            <person name="Govers F."/>
            <person name="Hughes L."/>
            <person name="Humphray S."/>
            <person name="Jiang R.H."/>
            <person name="Judelson H."/>
            <person name="Kamoun S."/>
            <person name="Kyung K."/>
            <person name="Meijer H."/>
            <person name="Minx P."/>
            <person name="Morris P."/>
            <person name="Nelson J."/>
            <person name="Phuntumart V."/>
            <person name="Qutob D."/>
            <person name="Rehmany A."/>
            <person name="Rougon-Cardoso A."/>
            <person name="Ryden P."/>
            <person name="Torto-Alalibo T."/>
            <person name="Studholme D."/>
            <person name="Wang Y."/>
            <person name="Win J."/>
            <person name="Wood J."/>
            <person name="Clifton S.W."/>
            <person name="Rogers J."/>
            <person name="Van den Ackerveken G."/>
            <person name="Jones J.D."/>
            <person name="McDowell J.M."/>
            <person name="Beynon J."/>
            <person name="Tyler B.M."/>
        </authorList>
    </citation>
    <scope>NUCLEOTIDE SEQUENCE [LARGE SCALE GENOMIC DNA]</scope>
    <source>
        <strain evidence="2">Emoy2</strain>
    </source>
</reference>
<dbReference type="AlphaFoldDB" id="M4BDY0"/>
<evidence type="ECO:0000313" key="1">
    <source>
        <dbReference type="EnsemblProtists" id="HpaP804498"/>
    </source>
</evidence>
<proteinExistence type="predicted"/>
<dbReference type="HOGENOM" id="CLU_1942128_0_0_1"/>
<dbReference type="InParanoid" id="M4BDY0"/>
<reference evidence="1" key="2">
    <citation type="submission" date="2015-06" db="UniProtKB">
        <authorList>
            <consortium name="EnsemblProtists"/>
        </authorList>
    </citation>
    <scope>IDENTIFICATION</scope>
    <source>
        <strain evidence="1">Emoy2</strain>
    </source>
</reference>
<accession>M4BDY0</accession>
<evidence type="ECO:0000313" key="2">
    <source>
        <dbReference type="Proteomes" id="UP000011713"/>
    </source>
</evidence>
<name>M4BDY0_HYAAE</name>
<protein>
    <submittedName>
        <fullName evidence="1">Uncharacterized protein</fullName>
    </submittedName>
</protein>
<keyword evidence="2" id="KW-1185">Reference proteome</keyword>
<dbReference type="EMBL" id="JH598169">
    <property type="status" value="NOT_ANNOTATED_CDS"/>
    <property type="molecule type" value="Genomic_DNA"/>
</dbReference>
<organism evidence="1 2">
    <name type="scientific">Hyaloperonospora arabidopsidis (strain Emoy2)</name>
    <name type="common">Downy mildew agent</name>
    <name type="synonym">Peronospora arabidopsidis</name>
    <dbReference type="NCBI Taxonomy" id="559515"/>
    <lineage>
        <taxon>Eukaryota</taxon>
        <taxon>Sar</taxon>
        <taxon>Stramenopiles</taxon>
        <taxon>Oomycota</taxon>
        <taxon>Peronosporomycetes</taxon>
        <taxon>Peronosporales</taxon>
        <taxon>Peronosporaceae</taxon>
        <taxon>Hyaloperonospora</taxon>
    </lineage>
</organism>
<dbReference type="EnsemblProtists" id="HpaT804498">
    <property type="protein sequence ID" value="HpaP804498"/>
    <property type="gene ID" value="HpaG804498"/>
</dbReference>
<dbReference type="Proteomes" id="UP000011713">
    <property type="component" value="Unassembled WGS sequence"/>
</dbReference>
<sequence>MLHHHRHHNRESTSKFTHLLTSALITLRLHKQYTVKLKARSRNLQSSRPVPRTVLSNVYCPSHWTKVITSGYIYLLQHDATRLRRSLLRKCRSCRFTANIRPGYCKAILLLLSQLSVALDSVTCRPSRTN</sequence>